<feature type="transmembrane region" description="Helical" evidence="8">
    <location>
        <begin position="147"/>
        <end position="168"/>
    </location>
</feature>
<evidence type="ECO:0000256" key="4">
    <source>
        <dbReference type="ARBA" id="ARBA00022989"/>
    </source>
</evidence>
<dbReference type="GO" id="GO:0005384">
    <property type="term" value="F:manganese ion transmembrane transporter activity"/>
    <property type="evidence" value="ECO:0007669"/>
    <property type="project" value="UniProtKB-UniRule"/>
</dbReference>
<comment type="similarity">
    <text evidence="8">Belongs to the MntP (TC 9.B.29) family.</text>
</comment>
<comment type="caution">
    <text evidence="9">The sequence shown here is derived from an EMBL/GenBank/DDBJ whole genome shotgun (WGS) entry which is preliminary data.</text>
</comment>
<reference evidence="9" key="1">
    <citation type="journal article" date="2021" name="PeerJ">
        <title>Extensive microbial diversity within the chicken gut microbiome revealed by metagenomics and culture.</title>
        <authorList>
            <person name="Gilroy R."/>
            <person name="Ravi A."/>
            <person name="Getino M."/>
            <person name="Pursley I."/>
            <person name="Horton D.L."/>
            <person name="Alikhan N.F."/>
            <person name="Baker D."/>
            <person name="Gharbi K."/>
            <person name="Hall N."/>
            <person name="Watson M."/>
            <person name="Adriaenssens E.M."/>
            <person name="Foster-Nyarko E."/>
            <person name="Jarju S."/>
            <person name="Secka A."/>
            <person name="Antonio M."/>
            <person name="Oren A."/>
            <person name="Chaudhuri R.R."/>
            <person name="La Ragione R."/>
            <person name="Hildebrand F."/>
            <person name="Pallen M.J."/>
        </authorList>
    </citation>
    <scope>NUCLEOTIDE SEQUENCE</scope>
    <source>
        <strain evidence="9">CHK186-1790</strain>
    </source>
</reference>
<protein>
    <recommendedName>
        <fullName evidence="8">Putative manganese efflux pump MntP</fullName>
    </recommendedName>
</protein>
<reference evidence="9" key="2">
    <citation type="submission" date="2021-04" db="EMBL/GenBank/DDBJ databases">
        <authorList>
            <person name="Gilroy R."/>
        </authorList>
    </citation>
    <scope>NUCLEOTIDE SEQUENCE</scope>
    <source>
        <strain evidence="9">CHK186-1790</strain>
    </source>
</reference>
<sequence length="201" mass="20599">MLSFGKYGGDLVGWTLTCLLLAVSLALDAFAVAVSCGVSVPGFGRRQALRVGLWFGAFQFAMPLAGWALGTGLSRHIQAAGRWLAVGLLAFLGGKMVAEALDGAASGGEGPRPEGLTARRLCLLALATSVDALAVGVSLALWEGASIWAASGIIGAVAFLLSVLGGLAGRRLGGLCQRRAKLAGGLVLLGIAARMLWTYFR</sequence>
<dbReference type="InterPro" id="IPR022929">
    <property type="entry name" value="Put_MntP"/>
</dbReference>
<comment type="subcellular location">
    <subcellularLocation>
        <location evidence="8">Cell membrane</location>
        <topology evidence="8">Multi-pass membrane protein</topology>
    </subcellularLocation>
</comment>
<accession>A0A9D2NZX0</accession>
<proteinExistence type="inferred from homology"/>
<feature type="transmembrane region" description="Helical" evidence="8">
    <location>
        <begin position="51"/>
        <end position="70"/>
    </location>
</feature>
<keyword evidence="6 8" id="KW-0472">Membrane</keyword>
<dbReference type="GO" id="GO:0005886">
    <property type="term" value="C:plasma membrane"/>
    <property type="evidence" value="ECO:0007669"/>
    <property type="project" value="UniProtKB-SubCell"/>
</dbReference>
<dbReference type="AlphaFoldDB" id="A0A9D2NZX0"/>
<comment type="function">
    <text evidence="8">Probably functions as a manganese efflux pump.</text>
</comment>
<evidence type="ECO:0000313" key="10">
    <source>
        <dbReference type="Proteomes" id="UP000823882"/>
    </source>
</evidence>
<evidence type="ECO:0000256" key="8">
    <source>
        <dbReference type="HAMAP-Rule" id="MF_01521"/>
    </source>
</evidence>
<feature type="transmembrane region" description="Helical" evidence="8">
    <location>
        <begin position="180"/>
        <end position="200"/>
    </location>
</feature>
<organism evidence="9 10">
    <name type="scientific">Candidatus Intestinimonas pullistercoris</name>
    <dbReference type="NCBI Taxonomy" id="2838623"/>
    <lineage>
        <taxon>Bacteria</taxon>
        <taxon>Bacillati</taxon>
        <taxon>Bacillota</taxon>
        <taxon>Clostridia</taxon>
        <taxon>Eubacteriales</taxon>
        <taxon>Intestinimonas</taxon>
    </lineage>
</organism>
<dbReference type="PANTHER" id="PTHR35529:SF1">
    <property type="entry name" value="MANGANESE EFFLUX PUMP MNTP-RELATED"/>
    <property type="match status" value="1"/>
</dbReference>
<dbReference type="Proteomes" id="UP000823882">
    <property type="component" value="Unassembled WGS sequence"/>
</dbReference>
<feature type="transmembrane region" description="Helical" evidence="8">
    <location>
        <begin position="121"/>
        <end position="141"/>
    </location>
</feature>
<evidence type="ECO:0000256" key="2">
    <source>
        <dbReference type="ARBA" id="ARBA00022475"/>
    </source>
</evidence>
<name>A0A9D2NZX0_9FIRM</name>
<keyword evidence="2 8" id="KW-1003">Cell membrane</keyword>
<keyword evidence="3 8" id="KW-0812">Transmembrane</keyword>
<feature type="transmembrane region" description="Helical" evidence="8">
    <location>
        <begin position="12"/>
        <end position="39"/>
    </location>
</feature>
<keyword evidence="7 8" id="KW-0464">Manganese</keyword>
<evidence type="ECO:0000313" key="9">
    <source>
        <dbReference type="EMBL" id="HJC40134.1"/>
    </source>
</evidence>
<dbReference type="Pfam" id="PF02659">
    <property type="entry name" value="Mntp"/>
    <property type="match status" value="1"/>
</dbReference>
<gene>
    <name evidence="8" type="primary">mntP</name>
    <name evidence="9" type="ORF">H9701_01090</name>
</gene>
<keyword evidence="4 8" id="KW-1133">Transmembrane helix</keyword>
<keyword evidence="1 8" id="KW-0813">Transport</keyword>
<evidence type="ECO:0000256" key="3">
    <source>
        <dbReference type="ARBA" id="ARBA00022692"/>
    </source>
</evidence>
<dbReference type="PANTHER" id="PTHR35529">
    <property type="entry name" value="MANGANESE EFFLUX PUMP MNTP-RELATED"/>
    <property type="match status" value="1"/>
</dbReference>
<dbReference type="InterPro" id="IPR003810">
    <property type="entry name" value="Mntp/YtaF"/>
</dbReference>
<evidence type="ECO:0000256" key="7">
    <source>
        <dbReference type="ARBA" id="ARBA00023211"/>
    </source>
</evidence>
<keyword evidence="5 8" id="KW-0406">Ion transport</keyword>
<evidence type="ECO:0000256" key="6">
    <source>
        <dbReference type="ARBA" id="ARBA00023136"/>
    </source>
</evidence>
<dbReference type="HAMAP" id="MF_01521">
    <property type="entry name" value="MntP_pump"/>
    <property type="match status" value="1"/>
</dbReference>
<dbReference type="EMBL" id="DWWJ01000020">
    <property type="protein sequence ID" value="HJC40134.1"/>
    <property type="molecule type" value="Genomic_DNA"/>
</dbReference>
<evidence type="ECO:0000256" key="5">
    <source>
        <dbReference type="ARBA" id="ARBA00023065"/>
    </source>
</evidence>
<evidence type="ECO:0000256" key="1">
    <source>
        <dbReference type="ARBA" id="ARBA00022448"/>
    </source>
</evidence>